<keyword evidence="6" id="KW-0378">Hydrolase</keyword>
<dbReference type="InterPro" id="IPR027417">
    <property type="entry name" value="P-loop_NTPase"/>
</dbReference>
<proteinExistence type="predicted"/>
<feature type="domain" description="ATP-dependent RecD2 DNA helicase SH3" evidence="5">
    <location>
        <begin position="494"/>
        <end position="560"/>
    </location>
</feature>
<sequence>MEYDLELDTDGLAHYLANHPEIKGIGPVKARLIAERFGKDLDQALIERPEAVAEAARLSLAAVERLRDEWRKTREVNKAITWLAAFGLTHHQVASLVKKLGNNVLGMLKADPYLIVREVRGFGFKRVDKIARKMGTPKEHDTRIRAGLLHCVEESLNDGDCWVEYEELVDRANTLLVMDVLDSRERIEKSLDSLIEDSSLSCISWGGRFLVAKPEIRRMEEDLAATLAKGKQANPHFDDGDDLRSLISRVAPQLNQGQRDAVYTVLKNSISVISGGAGSGKTFTVSSVTNIFEEHELRVVLAAPTGKAAKRLEQVVGHSASTIHRLLGFNGKTYARGPEDPIDADVIIIDEVSMVDIPLAWHLFRTIDLERTAVVLVGDHNQLPPVGPGNMLRDLTQSRAVPMVLLDTVVRQAGVLKENCIAVLSGEVRKTSEPEDSNRRAWYVVDQFTDQTDAQRFLLELFENVLDKRLRYDLREDVQVLTPTHKGPLGTKSLNSELQRLIQKKLWDVEAPVPKPGRRPKFLLHDKVIQTRNNYDLGVMNGAMGNVIRIDRDGSMAIEFDGVPVDIESGSPNMQDLQLAYALTIHKAQGSEFPCAIVVVHKAHSFMHHRNLLYTGVTRARKTAVVIGDRWGIQNCARKRRQDERKTFLSLLLTPDQAGPLNDPAVSVELQI</sequence>
<dbReference type="InterPro" id="IPR050534">
    <property type="entry name" value="Coronavir_polyprotein_1ab"/>
</dbReference>
<dbReference type="AlphaFoldDB" id="A0A5K8ABF9"/>
<feature type="domain" description="UvrD-like helicase C-terminal" evidence="3">
    <location>
        <begin position="579"/>
        <end position="627"/>
    </location>
</feature>
<evidence type="ECO:0000313" key="6">
    <source>
        <dbReference type="EMBL" id="BBO89849.1"/>
    </source>
</evidence>
<dbReference type="EMBL" id="AP021879">
    <property type="protein sequence ID" value="BBO89849.1"/>
    <property type="molecule type" value="Genomic_DNA"/>
</dbReference>
<dbReference type="SUPFAM" id="SSF52540">
    <property type="entry name" value="P-loop containing nucleoside triphosphate hydrolases"/>
    <property type="match status" value="1"/>
</dbReference>
<keyword evidence="6" id="KW-0347">Helicase</keyword>
<name>A0A5K8ABF9_9BACT</name>
<dbReference type="InterPro" id="IPR029493">
    <property type="entry name" value="RecD2-like_HHH"/>
</dbReference>
<gene>
    <name evidence="6" type="primary">recD2_2</name>
    <name evidence="6" type="ORF">DSCOOX_30290</name>
</gene>
<dbReference type="Gene3D" id="2.30.30.940">
    <property type="match status" value="1"/>
</dbReference>
<dbReference type="Proteomes" id="UP000422108">
    <property type="component" value="Chromosome"/>
</dbReference>
<evidence type="ECO:0000259" key="4">
    <source>
        <dbReference type="Pfam" id="PF14490"/>
    </source>
</evidence>
<organism evidence="6 7">
    <name type="scientific">Desulfosarcina ovata subsp. ovata</name>
    <dbReference type="NCBI Taxonomy" id="2752305"/>
    <lineage>
        <taxon>Bacteria</taxon>
        <taxon>Pseudomonadati</taxon>
        <taxon>Thermodesulfobacteriota</taxon>
        <taxon>Desulfobacteria</taxon>
        <taxon>Desulfobacterales</taxon>
        <taxon>Desulfosarcinaceae</taxon>
        <taxon>Desulfosarcina</taxon>
    </lineage>
</organism>
<dbReference type="Pfam" id="PF18335">
    <property type="entry name" value="SH3_13"/>
    <property type="match status" value="1"/>
</dbReference>
<evidence type="ECO:0000256" key="2">
    <source>
        <dbReference type="ARBA" id="ARBA00022840"/>
    </source>
</evidence>
<dbReference type="Pfam" id="PF13604">
    <property type="entry name" value="AAA_30"/>
    <property type="match status" value="1"/>
</dbReference>
<feature type="domain" description="ATP-dependent RecD2 DNA helicase-like helix-hairpin-helix" evidence="4">
    <location>
        <begin position="73"/>
        <end position="161"/>
    </location>
</feature>
<dbReference type="Gene3D" id="3.40.50.300">
    <property type="entry name" value="P-loop containing nucleotide triphosphate hydrolases"/>
    <property type="match status" value="2"/>
</dbReference>
<dbReference type="CDD" id="cd17933">
    <property type="entry name" value="DEXSc_RecD-like"/>
    <property type="match status" value="1"/>
</dbReference>
<dbReference type="Pfam" id="PF13538">
    <property type="entry name" value="UvrD_C_2"/>
    <property type="match status" value="1"/>
</dbReference>
<dbReference type="Gene3D" id="1.10.10.2220">
    <property type="match status" value="1"/>
</dbReference>
<dbReference type="PANTHER" id="PTHR43788">
    <property type="entry name" value="DNA2/NAM7 HELICASE FAMILY MEMBER"/>
    <property type="match status" value="1"/>
</dbReference>
<keyword evidence="7" id="KW-1185">Reference proteome</keyword>
<evidence type="ECO:0000313" key="7">
    <source>
        <dbReference type="Proteomes" id="UP000422108"/>
    </source>
</evidence>
<accession>A0A5K8ABF9</accession>
<dbReference type="CDD" id="cd18809">
    <property type="entry name" value="SF1_C_RecD"/>
    <property type="match status" value="1"/>
</dbReference>
<reference evidence="6 7" key="1">
    <citation type="submission" date="2019-11" db="EMBL/GenBank/DDBJ databases">
        <title>Comparative genomics of hydrocarbon-degrading Desulfosarcina strains.</title>
        <authorList>
            <person name="Watanabe M."/>
            <person name="Kojima H."/>
            <person name="Fukui M."/>
        </authorList>
    </citation>
    <scope>NUCLEOTIDE SEQUENCE [LARGE SCALE GENOMIC DNA]</scope>
    <source>
        <strain evidence="7">oXyS1</strain>
    </source>
</reference>
<evidence type="ECO:0000256" key="1">
    <source>
        <dbReference type="ARBA" id="ARBA00022741"/>
    </source>
</evidence>
<dbReference type="GO" id="GO:0003678">
    <property type="term" value="F:DNA helicase activity"/>
    <property type="evidence" value="ECO:0007669"/>
    <property type="project" value="UniProtKB-ARBA"/>
</dbReference>
<dbReference type="InterPro" id="IPR041451">
    <property type="entry name" value="RecD2_SH13"/>
</dbReference>
<evidence type="ECO:0000259" key="5">
    <source>
        <dbReference type="Pfam" id="PF18335"/>
    </source>
</evidence>
<dbReference type="Pfam" id="PF14490">
    <property type="entry name" value="HHH_RecD2"/>
    <property type="match status" value="1"/>
</dbReference>
<protein>
    <submittedName>
        <fullName evidence="6">ATP-dependent RecD-like DNA helicase</fullName>
    </submittedName>
</protein>
<dbReference type="InterPro" id="IPR027785">
    <property type="entry name" value="UvrD-like_helicase_C"/>
</dbReference>
<dbReference type="PANTHER" id="PTHR43788:SF6">
    <property type="entry name" value="DNA HELICASE B"/>
    <property type="match status" value="1"/>
</dbReference>
<dbReference type="GO" id="GO:0005524">
    <property type="term" value="F:ATP binding"/>
    <property type="evidence" value="ECO:0007669"/>
    <property type="project" value="UniProtKB-KW"/>
</dbReference>
<evidence type="ECO:0000259" key="3">
    <source>
        <dbReference type="Pfam" id="PF13538"/>
    </source>
</evidence>
<keyword evidence="1" id="KW-0547">Nucleotide-binding</keyword>
<keyword evidence="2" id="KW-0067">ATP-binding</keyword>